<gene>
    <name evidence="1" type="ORF">PLEPLA_LOCUS43432</name>
</gene>
<sequence length="109" mass="12402">KLGLEPEHVALSKDPRQQFGHALMVCFSWNIIGRITSRHVLVRSQSDVRTDILVASGRAADQIAKRISKTSWRQVQGETSHSANVNWDRLQLDQRAQTGPGEYIRGRRR</sequence>
<accession>A0A9N7VWF9</accession>
<dbReference type="EMBL" id="CADEAL010004266">
    <property type="protein sequence ID" value="CAB1455651.1"/>
    <property type="molecule type" value="Genomic_DNA"/>
</dbReference>
<evidence type="ECO:0000313" key="2">
    <source>
        <dbReference type="Proteomes" id="UP001153269"/>
    </source>
</evidence>
<reference evidence="1" key="1">
    <citation type="submission" date="2020-03" db="EMBL/GenBank/DDBJ databases">
        <authorList>
            <person name="Weist P."/>
        </authorList>
    </citation>
    <scope>NUCLEOTIDE SEQUENCE</scope>
</reference>
<evidence type="ECO:0000313" key="1">
    <source>
        <dbReference type="EMBL" id="CAB1455651.1"/>
    </source>
</evidence>
<protein>
    <submittedName>
        <fullName evidence="1">Uncharacterized protein</fullName>
    </submittedName>
</protein>
<keyword evidence="2" id="KW-1185">Reference proteome</keyword>
<name>A0A9N7VWF9_PLEPL</name>
<organism evidence="1 2">
    <name type="scientific">Pleuronectes platessa</name>
    <name type="common">European plaice</name>
    <dbReference type="NCBI Taxonomy" id="8262"/>
    <lineage>
        <taxon>Eukaryota</taxon>
        <taxon>Metazoa</taxon>
        <taxon>Chordata</taxon>
        <taxon>Craniata</taxon>
        <taxon>Vertebrata</taxon>
        <taxon>Euteleostomi</taxon>
        <taxon>Actinopterygii</taxon>
        <taxon>Neopterygii</taxon>
        <taxon>Teleostei</taxon>
        <taxon>Neoteleostei</taxon>
        <taxon>Acanthomorphata</taxon>
        <taxon>Carangaria</taxon>
        <taxon>Pleuronectiformes</taxon>
        <taxon>Pleuronectoidei</taxon>
        <taxon>Pleuronectidae</taxon>
        <taxon>Pleuronectes</taxon>
    </lineage>
</organism>
<dbReference type="Proteomes" id="UP001153269">
    <property type="component" value="Unassembled WGS sequence"/>
</dbReference>
<feature type="non-terminal residue" evidence="1">
    <location>
        <position position="1"/>
    </location>
</feature>
<dbReference type="AlphaFoldDB" id="A0A9N7VWF9"/>
<proteinExistence type="predicted"/>
<comment type="caution">
    <text evidence="1">The sequence shown here is derived from an EMBL/GenBank/DDBJ whole genome shotgun (WGS) entry which is preliminary data.</text>
</comment>